<sequence length="224" mass="23851">MSGRYAETTARIVYPGEVSLNLGALAEPLVDRLRQKGYEFDVVGQAAGHELLFVSRSLIVTLSRPEEHSDTVCVSSETPRDAEDPSAATKMRFRACAAVVRHFVASQAASKIVWSHAGREYVTETGGERIAPCGGALQDKQADNRDNAPDLPDEQSVPLKLAIYTMNTSLMLVSLPVGAGMLTYNLLKGGSINATGRVMALTGLAIGASNIPSMPEMAFLGSLL</sequence>
<evidence type="ECO:0000256" key="1">
    <source>
        <dbReference type="SAM" id="MobiDB-lite"/>
    </source>
</evidence>
<proteinExistence type="predicted"/>
<evidence type="ECO:0000313" key="3">
    <source>
        <dbReference type="Proteomes" id="UP000198885"/>
    </source>
</evidence>
<dbReference type="AlphaFoldDB" id="A0A1H9PVZ1"/>
<gene>
    <name evidence="2" type="ORF">SAMN04490244_101358</name>
</gene>
<name>A0A1H9PVZ1_9RHOB</name>
<dbReference type="OrthoDB" id="7861605at2"/>
<reference evidence="2 3" key="1">
    <citation type="submission" date="2016-10" db="EMBL/GenBank/DDBJ databases">
        <authorList>
            <person name="de Groot N.N."/>
        </authorList>
    </citation>
    <scope>NUCLEOTIDE SEQUENCE [LARGE SCALE GENOMIC DNA]</scope>
    <source>
        <strain evidence="2 3">DSM 23042</strain>
    </source>
</reference>
<dbReference type="EMBL" id="FOGU01000001">
    <property type="protein sequence ID" value="SER52288.1"/>
    <property type="molecule type" value="Genomic_DNA"/>
</dbReference>
<accession>A0A1H9PVZ1</accession>
<dbReference type="RefSeq" id="WP_092687426.1">
    <property type="nucleotide sequence ID" value="NZ_FOGU01000001.1"/>
</dbReference>
<feature type="region of interest" description="Disordered" evidence="1">
    <location>
        <begin position="132"/>
        <end position="153"/>
    </location>
</feature>
<dbReference type="Proteomes" id="UP000198885">
    <property type="component" value="Unassembled WGS sequence"/>
</dbReference>
<protein>
    <submittedName>
        <fullName evidence="2">Uncharacterized protein</fullName>
    </submittedName>
</protein>
<keyword evidence="3" id="KW-1185">Reference proteome</keyword>
<organism evidence="2 3">
    <name type="scientific">Tranquillimonas rosea</name>
    <dbReference type="NCBI Taxonomy" id="641238"/>
    <lineage>
        <taxon>Bacteria</taxon>
        <taxon>Pseudomonadati</taxon>
        <taxon>Pseudomonadota</taxon>
        <taxon>Alphaproteobacteria</taxon>
        <taxon>Rhodobacterales</taxon>
        <taxon>Roseobacteraceae</taxon>
        <taxon>Tranquillimonas</taxon>
    </lineage>
</organism>
<evidence type="ECO:0000313" key="2">
    <source>
        <dbReference type="EMBL" id="SER52288.1"/>
    </source>
</evidence>